<evidence type="ECO:0000256" key="1">
    <source>
        <dbReference type="ARBA" id="ARBA00004370"/>
    </source>
</evidence>
<keyword evidence="2 5" id="KW-0812">Transmembrane</keyword>
<dbReference type="Pfam" id="PF10320">
    <property type="entry name" value="7TM_GPCR_Srsx"/>
    <property type="match status" value="1"/>
</dbReference>
<evidence type="ECO:0000313" key="8">
    <source>
        <dbReference type="Proteomes" id="UP000271087"/>
    </source>
</evidence>
<name>A0A3P7MW41_ONCOC</name>
<dbReference type="PROSITE" id="PS50262">
    <property type="entry name" value="G_PROTEIN_RECEP_F1_2"/>
    <property type="match status" value="1"/>
</dbReference>
<feature type="domain" description="G-protein coupled receptors family 1 profile" evidence="6">
    <location>
        <begin position="1"/>
        <end position="112"/>
    </location>
</feature>
<dbReference type="InterPro" id="IPR019424">
    <property type="entry name" value="7TM_GPCR_Srsx"/>
</dbReference>
<sequence length="112" mass="12307">SLHNVCNICIALSGLGGILHQIGHIPFAHFIFNGITYISLRACIWIQLVPNFGLNFTTLILFSIGVDRAIAILKPARYRKMKTKLHITAMILPAVVIAVVMLLLAITGENNE</sequence>
<dbReference type="InterPro" id="IPR047130">
    <property type="entry name" value="7TM_GPCR_Srsx_nematod"/>
</dbReference>
<dbReference type="AlphaFoldDB" id="A0A3P7MW41"/>
<dbReference type="PANTHER" id="PTHR23360">
    <property type="entry name" value="G-PROTEIN COUPLED RECEPTORS FAMILY 1 PROFILE DOMAIN-CONTAINING PROTEIN-RELATED"/>
    <property type="match status" value="1"/>
</dbReference>
<reference evidence="7 8" key="1">
    <citation type="submission" date="2018-08" db="EMBL/GenBank/DDBJ databases">
        <authorList>
            <person name="Laetsch R D."/>
            <person name="Stevens L."/>
            <person name="Kumar S."/>
            <person name="Blaxter L. M."/>
        </authorList>
    </citation>
    <scope>NUCLEOTIDE SEQUENCE [LARGE SCALE GENOMIC DNA]</scope>
</reference>
<proteinExistence type="predicted"/>
<dbReference type="OrthoDB" id="5820127at2759"/>
<organism evidence="7 8">
    <name type="scientific">Onchocerca ochengi</name>
    <name type="common">Filarial nematode worm</name>
    <dbReference type="NCBI Taxonomy" id="42157"/>
    <lineage>
        <taxon>Eukaryota</taxon>
        <taxon>Metazoa</taxon>
        <taxon>Ecdysozoa</taxon>
        <taxon>Nematoda</taxon>
        <taxon>Chromadorea</taxon>
        <taxon>Rhabditida</taxon>
        <taxon>Spirurina</taxon>
        <taxon>Spiruromorpha</taxon>
        <taxon>Filarioidea</taxon>
        <taxon>Onchocercidae</taxon>
        <taxon>Onchocerca</taxon>
    </lineage>
</organism>
<dbReference type="PANTHER" id="PTHR23360:SF5">
    <property type="entry name" value="G-PROTEIN COUPLED RECEPTORS FAMILY 1 PROFILE DOMAIN-CONTAINING PROTEIN"/>
    <property type="match status" value="1"/>
</dbReference>
<dbReference type="EMBL" id="UYRW01011389">
    <property type="protein sequence ID" value="VDM99595.1"/>
    <property type="molecule type" value="Genomic_DNA"/>
</dbReference>
<keyword evidence="8" id="KW-1185">Reference proteome</keyword>
<feature type="transmembrane region" description="Helical" evidence="5">
    <location>
        <begin position="85"/>
        <end position="106"/>
    </location>
</feature>
<evidence type="ECO:0000256" key="3">
    <source>
        <dbReference type="ARBA" id="ARBA00022989"/>
    </source>
</evidence>
<evidence type="ECO:0000256" key="4">
    <source>
        <dbReference type="ARBA" id="ARBA00023136"/>
    </source>
</evidence>
<evidence type="ECO:0000313" key="7">
    <source>
        <dbReference type="EMBL" id="VDM99595.1"/>
    </source>
</evidence>
<feature type="non-terminal residue" evidence="7">
    <location>
        <position position="1"/>
    </location>
</feature>
<evidence type="ECO:0000256" key="5">
    <source>
        <dbReference type="SAM" id="Phobius"/>
    </source>
</evidence>
<dbReference type="GO" id="GO:0016020">
    <property type="term" value="C:membrane"/>
    <property type="evidence" value="ECO:0007669"/>
    <property type="project" value="UniProtKB-SubCell"/>
</dbReference>
<dbReference type="InterPro" id="IPR017452">
    <property type="entry name" value="GPCR_Rhodpsn_7TM"/>
</dbReference>
<keyword evidence="4 5" id="KW-0472">Membrane</keyword>
<accession>A0A3P7MW41</accession>
<dbReference type="SUPFAM" id="SSF81321">
    <property type="entry name" value="Family A G protein-coupled receptor-like"/>
    <property type="match status" value="1"/>
</dbReference>
<dbReference type="Proteomes" id="UP000271087">
    <property type="component" value="Unassembled WGS sequence"/>
</dbReference>
<evidence type="ECO:0000259" key="6">
    <source>
        <dbReference type="PROSITE" id="PS50262"/>
    </source>
</evidence>
<dbReference type="Gene3D" id="1.20.1070.10">
    <property type="entry name" value="Rhodopsin 7-helix transmembrane proteins"/>
    <property type="match status" value="1"/>
</dbReference>
<evidence type="ECO:0000256" key="2">
    <source>
        <dbReference type="ARBA" id="ARBA00022692"/>
    </source>
</evidence>
<keyword evidence="3 5" id="KW-1133">Transmembrane helix</keyword>
<protein>
    <recommendedName>
        <fullName evidence="6">G-protein coupled receptors family 1 profile domain-containing protein</fullName>
    </recommendedName>
</protein>
<gene>
    <name evidence="7" type="ORF">NOO_LOCUS12639</name>
</gene>
<comment type="subcellular location">
    <subcellularLocation>
        <location evidence="1">Membrane</location>
    </subcellularLocation>
</comment>